<dbReference type="SUPFAM" id="SSF57667">
    <property type="entry name" value="beta-beta-alpha zinc fingers"/>
    <property type="match status" value="2"/>
</dbReference>
<reference evidence="9 10" key="1">
    <citation type="journal article" date="2018" name="Gigascience">
        <title>Genomes of trombidid mites reveal novel predicted allergens and laterally-transferred genes associated with secondary metabolism.</title>
        <authorList>
            <person name="Dong X."/>
            <person name="Chaisiri K."/>
            <person name="Xia D."/>
            <person name="Armstrong S.D."/>
            <person name="Fang Y."/>
            <person name="Donnelly M.J."/>
            <person name="Kadowaki T."/>
            <person name="McGarry J.W."/>
            <person name="Darby A.C."/>
            <person name="Makepeace B.L."/>
        </authorList>
    </citation>
    <scope>NUCLEOTIDE SEQUENCE [LARGE SCALE GENOMIC DNA]</scope>
    <source>
        <strain evidence="9">UoL-UT</strain>
    </source>
</reference>
<comment type="caution">
    <text evidence="9">The sequence shown here is derived from an EMBL/GenBank/DDBJ whole genome shotgun (WGS) entry which is preliminary data.</text>
</comment>
<evidence type="ECO:0000256" key="3">
    <source>
        <dbReference type="ARBA" id="ARBA00022737"/>
    </source>
</evidence>
<dbReference type="GO" id="GO:0008270">
    <property type="term" value="F:zinc ion binding"/>
    <property type="evidence" value="ECO:0007669"/>
    <property type="project" value="UniProtKB-KW"/>
</dbReference>
<accession>A0A443RZ74</accession>
<keyword evidence="6" id="KW-0539">Nucleus</keyword>
<dbReference type="PANTHER" id="PTHR24394">
    <property type="entry name" value="ZINC FINGER PROTEIN"/>
    <property type="match status" value="1"/>
</dbReference>
<evidence type="ECO:0000313" key="10">
    <source>
        <dbReference type="Proteomes" id="UP000288716"/>
    </source>
</evidence>
<protein>
    <submittedName>
        <fullName evidence="9">Gastrula zinc finger protein XlCGF8.2DB-like protein</fullName>
    </submittedName>
</protein>
<evidence type="ECO:0000256" key="6">
    <source>
        <dbReference type="ARBA" id="ARBA00023242"/>
    </source>
</evidence>
<dbReference type="OrthoDB" id="8922241at2759"/>
<dbReference type="PROSITE" id="PS50157">
    <property type="entry name" value="ZINC_FINGER_C2H2_2"/>
    <property type="match status" value="3"/>
</dbReference>
<dbReference type="EMBL" id="NCKV01016825">
    <property type="protein sequence ID" value="RWS20565.1"/>
    <property type="molecule type" value="Genomic_DNA"/>
</dbReference>
<feature type="domain" description="C2H2-type" evidence="8">
    <location>
        <begin position="191"/>
        <end position="214"/>
    </location>
</feature>
<dbReference type="GO" id="GO:0000981">
    <property type="term" value="F:DNA-binding transcription factor activity, RNA polymerase II-specific"/>
    <property type="evidence" value="ECO:0007669"/>
    <property type="project" value="TreeGrafter"/>
</dbReference>
<dbReference type="SMART" id="SM00355">
    <property type="entry name" value="ZnF_C2H2"/>
    <property type="match status" value="4"/>
</dbReference>
<dbReference type="AlphaFoldDB" id="A0A443RZ74"/>
<evidence type="ECO:0000256" key="5">
    <source>
        <dbReference type="ARBA" id="ARBA00022833"/>
    </source>
</evidence>
<evidence type="ECO:0000259" key="8">
    <source>
        <dbReference type="PROSITE" id="PS50157"/>
    </source>
</evidence>
<feature type="domain" description="C2H2-type" evidence="8">
    <location>
        <begin position="162"/>
        <end position="190"/>
    </location>
</feature>
<dbReference type="VEuPathDB" id="VectorBase:LDEU011475"/>
<dbReference type="GO" id="GO:0005634">
    <property type="term" value="C:nucleus"/>
    <property type="evidence" value="ECO:0007669"/>
    <property type="project" value="UniProtKB-SubCell"/>
</dbReference>
<proteinExistence type="predicted"/>
<organism evidence="9 10">
    <name type="scientific">Leptotrombidium deliense</name>
    <dbReference type="NCBI Taxonomy" id="299467"/>
    <lineage>
        <taxon>Eukaryota</taxon>
        <taxon>Metazoa</taxon>
        <taxon>Ecdysozoa</taxon>
        <taxon>Arthropoda</taxon>
        <taxon>Chelicerata</taxon>
        <taxon>Arachnida</taxon>
        <taxon>Acari</taxon>
        <taxon>Acariformes</taxon>
        <taxon>Trombidiformes</taxon>
        <taxon>Prostigmata</taxon>
        <taxon>Anystina</taxon>
        <taxon>Parasitengona</taxon>
        <taxon>Trombiculoidea</taxon>
        <taxon>Trombiculidae</taxon>
        <taxon>Leptotrombidium</taxon>
    </lineage>
</organism>
<evidence type="ECO:0000256" key="7">
    <source>
        <dbReference type="PROSITE-ProRule" id="PRU00042"/>
    </source>
</evidence>
<evidence type="ECO:0000256" key="2">
    <source>
        <dbReference type="ARBA" id="ARBA00022723"/>
    </source>
</evidence>
<evidence type="ECO:0000256" key="1">
    <source>
        <dbReference type="ARBA" id="ARBA00004123"/>
    </source>
</evidence>
<feature type="domain" description="C2H2-type" evidence="8">
    <location>
        <begin position="44"/>
        <end position="72"/>
    </location>
</feature>
<dbReference type="STRING" id="299467.A0A443RZ74"/>
<keyword evidence="10" id="KW-1185">Reference proteome</keyword>
<sequence length="245" mass="29332">MIDISDTFNCGDEEEAERVFECKIPLNELSEQIITKTKRGEKRFVCKICNKVFGSKSKIAIHIATVHKNEKRYEYNLCGKKYVRKWLLFEHTRNNHHFPKLVPLLRKAKINQKLHSVAKYEKDEVDRVWEKISSKFSKLRENIILELNDHIEKACVNGLRRFRCKLCKISFHKKIQAATHIVWVHKKEKRFDCEFCEKKYTNSDNLYRHFKEVHFIAPNFKDEKTEKMNMDKKLSNIVKNNEVDE</sequence>
<dbReference type="Proteomes" id="UP000288716">
    <property type="component" value="Unassembled WGS sequence"/>
</dbReference>
<comment type="subcellular location">
    <subcellularLocation>
        <location evidence="1">Nucleus</location>
    </subcellularLocation>
</comment>
<keyword evidence="5" id="KW-0862">Zinc</keyword>
<gene>
    <name evidence="9" type="ORF">B4U80_14255</name>
</gene>
<dbReference type="PANTHER" id="PTHR24394:SF29">
    <property type="entry name" value="MYONEURIN"/>
    <property type="match status" value="1"/>
</dbReference>
<keyword evidence="2" id="KW-0479">Metal-binding</keyword>
<dbReference type="Gene3D" id="3.30.160.60">
    <property type="entry name" value="Classic Zinc Finger"/>
    <property type="match status" value="2"/>
</dbReference>
<keyword evidence="4 7" id="KW-0863">Zinc-finger</keyword>
<evidence type="ECO:0000313" key="9">
    <source>
        <dbReference type="EMBL" id="RWS20565.1"/>
    </source>
</evidence>
<evidence type="ECO:0000256" key="4">
    <source>
        <dbReference type="ARBA" id="ARBA00022771"/>
    </source>
</evidence>
<dbReference type="InterPro" id="IPR013087">
    <property type="entry name" value="Znf_C2H2_type"/>
</dbReference>
<dbReference type="Pfam" id="PF00096">
    <property type="entry name" value="zf-C2H2"/>
    <property type="match status" value="2"/>
</dbReference>
<dbReference type="InterPro" id="IPR036236">
    <property type="entry name" value="Znf_C2H2_sf"/>
</dbReference>
<feature type="non-terminal residue" evidence="9">
    <location>
        <position position="245"/>
    </location>
</feature>
<keyword evidence="3" id="KW-0677">Repeat</keyword>
<dbReference type="PROSITE" id="PS00028">
    <property type="entry name" value="ZINC_FINGER_C2H2_1"/>
    <property type="match status" value="3"/>
</dbReference>
<name>A0A443RZ74_9ACAR</name>